<dbReference type="OrthoDB" id="541052at2759"/>
<dbReference type="PANTHER" id="PTHR12203">
    <property type="entry name" value="KDEL LYS-ASP-GLU-LEU CONTAINING - RELATED"/>
    <property type="match status" value="1"/>
</dbReference>
<protein>
    <recommendedName>
        <fullName evidence="3">Glycosyl transferase CAP10 domain-containing protein</fullName>
    </recommendedName>
</protein>
<dbReference type="InterPro" id="IPR006598">
    <property type="entry name" value="CAP10"/>
</dbReference>
<dbReference type="GeneID" id="83205831"/>
<dbReference type="InterPro" id="IPR051091">
    <property type="entry name" value="O-Glucosyltr/Glycosyltrsf_90"/>
</dbReference>
<dbReference type="Proteomes" id="UP001150941">
    <property type="component" value="Unassembled WGS sequence"/>
</dbReference>
<evidence type="ECO:0000313" key="5">
    <source>
        <dbReference type="Proteomes" id="UP001150941"/>
    </source>
</evidence>
<evidence type="ECO:0000256" key="2">
    <source>
        <dbReference type="ARBA" id="ARBA00022679"/>
    </source>
</evidence>
<comment type="similarity">
    <text evidence="1">Belongs to the glycosyltransferase 90 family.</text>
</comment>
<reference evidence="4" key="2">
    <citation type="journal article" date="2023" name="IMA Fungus">
        <title>Comparative genomic study of the Penicillium genus elucidates a diverse pangenome and 15 lateral gene transfer events.</title>
        <authorList>
            <person name="Petersen C."/>
            <person name="Sorensen T."/>
            <person name="Nielsen M.R."/>
            <person name="Sondergaard T.E."/>
            <person name="Sorensen J.L."/>
            <person name="Fitzpatrick D.A."/>
            <person name="Frisvad J.C."/>
            <person name="Nielsen K.L."/>
        </authorList>
    </citation>
    <scope>NUCLEOTIDE SEQUENCE</scope>
    <source>
        <strain evidence="4">IBT 19713</strain>
    </source>
</reference>
<dbReference type="PANTHER" id="PTHR12203:SF35">
    <property type="entry name" value="PROTEIN O-GLUCOSYLTRANSFERASE 1"/>
    <property type="match status" value="1"/>
</dbReference>
<evidence type="ECO:0000259" key="3">
    <source>
        <dbReference type="SMART" id="SM00672"/>
    </source>
</evidence>
<dbReference type="EMBL" id="JAPQKS010000007">
    <property type="protein sequence ID" value="KAJ5220028.1"/>
    <property type="molecule type" value="Genomic_DNA"/>
</dbReference>
<accession>A0A9W9NJZ3</accession>
<dbReference type="AlphaFoldDB" id="A0A9W9NJZ3"/>
<feature type="domain" description="Glycosyl transferase CAP10" evidence="3">
    <location>
        <begin position="310"/>
        <end position="607"/>
    </location>
</feature>
<keyword evidence="5" id="KW-1185">Reference proteome</keyword>
<dbReference type="RefSeq" id="XP_058326858.1">
    <property type="nucleotide sequence ID" value="XM_058478528.1"/>
</dbReference>
<dbReference type="GO" id="GO:0016740">
    <property type="term" value="F:transferase activity"/>
    <property type="evidence" value="ECO:0007669"/>
    <property type="project" value="UniProtKB-KW"/>
</dbReference>
<dbReference type="SMART" id="SM00672">
    <property type="entry name" value="CAP10"/>
    <property type="match status" value="1"/>
</dbReference>
<sequence length="611" mass="69990">MSPIVRHIRLSLLNIVEALRSGAGQQNYRLLKGVPEGSRRQWTTLGIATAALLFIWYVMSGSPLPATFNRTFVAYHDELCEHPVVRLHKDALLAFNETLKRQSTSLPEAEAEYRRRYNMPPPPHFDKWYDFAKERNTVLIDEFDTIYHTLLPFWGLSPAIIRSRIREDLGANNFAMGITIRDGRPTDFGEQQGGFQRNATIKQLGMIAQWLPDLDLQFNAHDEPRVVVSHEDLHRLITAGRASQTRLNENSSLSNAFSGNRLEPIAEVFKSRFNNIERQETWLVAKQSCPPDSPVRSLEGNAPDNSSAFAIEPLGFISNQTAASDLCNNPSLRHRLGVFKKPNSFKVTNELTPMFSMSHPSSFQDVAVPSPFYYEGISAFDETASVPWDSKKGQVYWRGATTGGHSFHDSWRGLLRQQIVGNLTQPESPRYTLEKKENSACKIGTEEGWEVREANEAEIREYFNTYFVDIQDCDDDCPAEEAYFQVVDHDDQNEAWKYKYLLDMDGHAYSGRFYALLRSKSVPLKVTFFREWHENVLFPWVHYVPLNKDAQEIPEIIRFFENDPAGQEIAKRIGAEGQSWAAKAIRNDDMDVYMFRLMLEYVLSVTKLQTH</sequence>
<organism evidence="4 5">
    <name type="scientific">Penicillium chermesinum</name>
    <dbReference type="NCBI Taxonomy" id="63820"/>
    <lineage>
        <taxon>Eukaryota</taxon>
        <taxon>Fungi</taxon>
        <taxon>Dikarya</taxon>
        <taxon>Ascomycota</taxon>
        <taxon>Pezizomycotina</taxon>
        <taxon>Eurotiomycetes</taxon>
        <taxon>Eurotiomycetidae</taxon>
        <taxon>Eurotiales</taxon>
        <taxon>Aspergillaceae</taxon>
        <taxon>Penicillium</taxon>
    </lineage>
</organism>
<gene>
    <name evidence="4" type="ORF">N7468_009232</name>
</gene>
<comment type="caution">
    <text evidence="4">The sequence shown here is derived from an EMBL/GenBank/DDBJ whole genome shotgun (WGS) entry which is preliminary data.</text>
</comment>
<evidence type="ECO:0000256" key="1">
    <source>
        <dbReference type="ARBA" id="ARBA00010118"/>
    </source>
</evidence>
<keyword evidence="2" id="KW-0808">Transferase</keyword>
<name>A0A9W9NJZ3_9EURO</name>
<proteinExistence type="inferred from homology"/>
<dbReference type="Pfam" id="PF05686">
    <property type="entry name" value="Glyco_transf_90"/>
    <property type="match status" value="1"/>
</dbReference>
<reference evidence="4" key="1">
    <citation type="submission" date="2022-11" db="EMBL/GenBank/DDBJ databases">
        <authorList>
            <person name="Petersen C."/>
        </authorList>
    </citation>
    <scope>NUCLEOTIDE SEQUENCE</scope>
    <source>
        <strain evidence="4">IBT 19713</strain>
    </source>
</reference>
<evidence type="ECO:0000313" key="4">
    <source>
        <dbReference type="EMBL" id="KAJ5220028.1"/>
    </source>
</evidence>